<dbReference type="CDD" id="cd21141">
    <property type="entry name" value="Cas6_III-like"/>
    <property type="match status" value="1"/>
</dbReference>
<dbReference type="GO" id="GO:0051607">
    <property type="term" value="P:defense response to virus"/>
    <property type="evidence" value="ECO:0007669"/>
    <property type="project" value="UniProtKB-KW"/>
</dbReference>
<dbReference type="STRING" id="395961.Cyan7425_2460"/>
<dbReference type="Pfam" id="PF10040">
    <property type="entry name" value="CRISPR_Cas6"/>
    <property type="match status" value="1"/>
</dbReference>
<evidence type="ECO:0000256" key="1">
    <source>
        <dbReference type="ARBA" id="ARBA00022722"/>
    </source>
</evidence>
<protein>
    <submittedName>
        <fullName evidence="6">CRISPR-associated protein Cas6</fullName>
    </submittedName>
</protein>
<keyword evidence="1" id="KW-0540">Nuclease</keyword>
<evidence type="ECO:0000256" key="4">
    <source>
        <dbReference type="ARBA" id="ARBA00023118"/>
    </source>
</evidence>
<keyword evidence="2" id="KW-0255">Endonuclease</keyword>
<evidence type="ECO:0000256" key="2">
    <source>
        <dbReference type="ARBA" id="ARBA00022759"/>
    </source>
</evidence>
<dbReference type="InterPro" id="IPR019267">
    <property type="entry name" value="CRISPR-assoc_Cas6_C"/>
</dbReference>
<evidence type="ECO:0000313" key="6">
    <source>
        <dbReference type="EMBL" id="ACL44818.1"/>
    </source>
</evidence>
<dbReference type="Gene3D" id="3.30.70.1890">
    <property type="match status" value="1"/>
</dbReference>
<dbReference type="AlphaFoldDB" id="B8HXC7"/>
<dbReference type="NCBIfam" id="TIGR01877">
    <property type="entry name" value="cas_cas6"/>
    <property type="match status" value="1"/>
</dbReference>
<sequence length="272" mass="29955">MEPVLPLPHLKSTALHILVIHLGVAESGALPVESGRAVHAQVLDWFRMADPAISEAIHKSQESPLSLSGLVGKRRKVGVRAGDEFYFRIGLLDGSLIEPLLSGLEKWGDKPFSLAKCPFVFRSINMLPGTDPWVGSSDYALLTQTPATLDNLALKLLSPTSFKSNAGQGIQPFPLPESVFGNLHRRWNVFAPKELQFPKIQWSGLVSDYDLKTQKLRMENSVEIGAVGWVRYRFPDPEQARIATILAHFAFFAGVGRKTAMGMGQVVLDKKT</sequence>
<dbReference type="InterPro" id="IPR010156">
    <property type="entry name" value="CRISPR-assoc_prot_Cas6"/>
</dbReference>
<dbReference type="eggNOG" id="COG5551">
    <property type="taxonomic scope" value="Bacteria"/>
</dbReference>
<dbReference type="InterPro" id="IPR045747">
    <property type="entry name" value="CRISPR-assoc_prot_Cas6_N_sf"/>
</dbReference>
<accession>B8HXC7</accession>
<proteinExistence type="predicted"/>
<dbReference type="HOGENOM" id="CLU_063836_1_0_3"/>
<evidence type="ECO:0000256" key="3">
    <source>
        <dbReference type="ARBA" id="ARBA00022801"/>
    </source>
</evidence>
<reference evidence="6" key="1">
    <citation type="submission" date="2009-01" db="EMBL/GenBank/DDBJ databases">
        <title>Complete sequence of chromosome Cyanothece sp. PCC 7425.</title>
        <authorList>
            <consortium name="US DOE Joint Genome Institute"/>
            <person name="Lucas S."/>
            <person name="Copeland A."/>
            <person name="Lapidus A."/>
            <person name="Glavina del Rio T."/>
            <person name="Dalin E."/>
            <person name="Tice H."/>
            <person name="Bruce D."/>
            <person name="Goodwin L."/>
            <person name="Pitluck S."/>
            <person name="Sims D."/>
            <person name="Meineke L."/>
            <person name="Brettin T."/>
            <person name="Detter J.C."/>
            <person name="Han C."/>
            <person name="Larimer F."/>
            <person name="Land M."/>
            <person name="Hauser L."/>
            <person name="Kyrpides N."/>
            <person name="Ovchinnikova G."/>
            <person name="Liberton M."/>
            <person name="Stoeckel J."/>
            <person name="Banerjee A."/>
            <person name="Singh A."/>
            <person name="Page L."/>
            <person name="Sato H."/>
            <person name="Zhao L."/>
            <person name="Sherman L."/>
            <person name="Pakrasi H."/>
            <person name="Richardson P."/>
        </authorList>
    </citation>
    <scope>NUCLEOTIDE SEQUENCE</scope>
    <source>
        <strain evidence="6">PCC 7425</strain>
    </source>
</reference>
<dbReference type="EMBL" id="CP001344">
    <property type="protein sequence ID" value="ACL44818.1"/>
    <property type="molecule type" value="Genomic_DNA"/>
</dbReference>
<dbReference type="GO" id="GO:0004519">
    <property type="term" value="F:endonuclease activity"/>
    <property type="evidence" value="ECO:0007669"/>
    <property type="project" value="UniProtKB-KW"/>
</dbReference>
<feature type="domain" description="CRISPR-associated protein Cas6 C-terminal" evidence="5">
    <location>
        <begin position="154"/>
        <end position="266"/>
    </location>
</feature>
<evidence type="ECO:0000259" key="5">
    <source>
        <dbReference type="Pfam" id="PF10040"/>
    </source>
</evidence>
<gene>
    <name evidence="6" type="ordered locus">Cyan7425_2460</name>
</gene>
<keyword evidence="3" id="KW-0378">Hydrolase</keyword>
<keyword evidence="4" id="KW-0051">Antiviral defense</keyword>
<organism evidence="6">
    <name type="scientific">Cyanothece sp. (strain PCC 7425 / ATCC 29141)</name>
    <dbReference type="NCBI Taxonomy" id="395961"/>
    <lineage>
        <taxon>Bacteria</taxon>
        <taxon>Bacillati</taxon>
        <taxon>Cyanobacteriota</taxon>
        <taxon>Cyanophyceae</taxon>
        <taxon>Gomontiellales</taxon>
        <taxon>Cyanothecaceae</taxon>
        <taxon>Cyanothece</taxon>
    </lineage>
</organism>
<name>B8HXC7_CYAP4</name>
<dbReference type="OrthoDB" id="3469084at2"/>
<dbReference type="GO" id="GO:0016788">
    <property type="term" value="F:hydrolase activity, acting on ester bonds"/>
    <property type="evidence" value="ECO:0007669"/>
    <property type="project" value="InterPro"/>
</dbReference>
<dbReference type="KEGG" id="cyn:Cyan7425_2460"/>
<dbReference type="Gene3D" id="3.30.70.1900">
    <property type="match status" value="1"/>
</dbReference>